<organism evidence="3 4">
    <name type="scientific">Heterodermia speciosa</name>
    <dbReference type="NCBI Taxonomy" id="116794"/>
    <lineage>
        <taxon>Eukaryota</taxon>
        <taxon>Fungi</taxon>
        <taxon>Dikarya</taxon>
        <taxon>Ascomycota</taxon>
        <taxon>Pezizomycotina</taxon>
        <taxon>Lecanoromycetes</taxon>
        <taxon>OSLEUM clade</taxon>
        <taxon>Lecanoromycetidae</taxon>
        <taxon>Caliciales</taxon>
        <taxon>Physciaceae</taxon>
        <taxon>Heterodermia</taxon>
    </lineage>
</organism>
<dbReference type="GO" id="GO:0008061">
    <property type="term" value="F:chitin binding"/>
    <property type="evidence" value="ECO:0007669"/>
    <property type="project" value="InterPro"/>
</dbReference>
<dbReference type="OrthoDB" id="73875at2759"/>
<dbReference type="EMBL" id="CAJPDS010000063">
    <property type="protein sequence ID" value="CAF9932483.1"/>
    <property type="molecule type" value="Genomic_DNA"/>
</dbReference>
<dbReference type="Proteomes" id="UP000664521">
    <property type="component" value="Unassembled WGS sequence"/>
</dbReference>
<evidence type="ECO:0000313" key="4">
    <source>
        <dbReference type="Proteomes" id="UP000664521"/>
    </source>
</evidence>
<dbReference type="PANTHER" id="PTHR11177">
    <property type="entry name" value="CHITINASE"/>
    <property type="match status" value="1"/>
</dbReference>
<dbReference type="Gene3D" id="3.20.20.80">
    <property type="entry name" value="Glycosidases"/>
    <property type="match status" value="1"/>
</dbReference>
<dbReference type="Pfam" id="PF00704">
    <property type="entry name" value="Glyco_hydro_18"/>
    <property type="match status" value="1"/>
</dbReference>
<evidence type="ECO:0000313" key="3">
    <source>
        <dbReference type="EMBL" id="CAF9932483.1"/>
    </source>
</evidence>
<proteinExistence type="predicted"/>
<dbReference type="AlphaFoldDB" id="A0A8H3IU97"/>
<dbReference type="InterPro" id="IPR050314">
    <property type="entry name" value="Glycosyl_Hydrlase_18"/>
</dbReference>
<dbReference type="GO" id="GO:0005576">
    <property type="term" value="C:extracellular region"/>
    <property type="evidence" value="ECO:0007669"/>
    <property type="project" value="TreeGrafter"/>
</dbReference>
<name>A0A8H3IU97_9LECA</name>
<dbReference type="InterPro" id="IPR011583">
    <property type="entry name" value="Chitinase_II/V-like_cat"/>
</dbReference>
<reference evidence="3" key="1">
    <citation type="submission" date="2021-03" db="EMBL/GenBank/DDBJ databases">
        <authorList>
            <person name="Tagirdzhanova G."/>
        </authorList>
    </citation>
    <scope>NUCLEOTIDE SEQUENCE</scope>
</reference>
<dbReference type="GO" id="GO:0005975">
    <property type="term" value="P:carbohydrate metabolic process"/>
    <property type="evidence" value="ECO:0007669"/>
    <property type="project" value="InterPro"/>
</dbReference>
<sequence length="403" mass="43685">MMYLTGQHDVVPEKSKICDLTHVALAFMRPNIFNQPDPHSWPMFTTVEKARSRFCPGTAIMVAIGGWGDTHGFEVAARTESSRELFAQNVKRMVEDTGADGSSPTTHLTSSALISHPGVDIDWEYPGGNGADYKLHPNPTKTWQIPAYPLLLHTLRLALGPSKILSAAVPGLPQDMLAFTPSTVPNIHPSLNFLNIMTYDLMNLRSNTTSHHTGLAASLASINTYLALGIPPSKLNLGFAFYVKWFQTASPSALCAPKPIGCPTALLEDPRTGADLGRAGGFSYHDPVPGGEVGASWARARANGSYDEVGGGHYYWDAEADLWWSWDTPEAMGRKFPAIVEEKGLGGVFAWGLGEDAERFVHLEALSREMRGWERGQGGRVEGGREGSLEGTNGILRAAVDEL</sequence>
<feature type="domain" description="GH18" evidence="2">
    <location>
        <begin position="1"/>
        <end position="373"/>
    </location>
</feature>
<dbReference type="EC" id="3.2.1.14" evidence="1"/>
<dbReference type="GO" id="GO:0008843">
    <property type="term" value="F:endochitinase activity"/>
    <property type="evidence" value="ECO:0007669"/>
    <property type="project" value="UniProtKB-EC"/>
</dbReference>
<dbReference type="PANTHER" id="PTHR11177:SF378">
    <property type="entry name" value="CHITINASE"/>
    <property type="match status" value="1"/>
</dbReference>
<evidence type="ECO:0000256" key="1">
    <source>
        <dbReference type="ARBA" id="ARBA00012729"/>
    </source>
</evidence>
<evidence type="ECO:0000259" key="2">
    <source>
        <dbReference type="PROSITE" id="PS51910"/>
    </source>
</evidence>
<gene>
    <name evidence="3" type="ORF">HETSPECPRED_008378</name>
</gene>
<dbReference type="InterPro" id="IPR017853">
    <property type="entry name" value="GH"/>
</dbReference>
<dbReference type="SUPFAM" id="SSF51445">
    <property type="entry name" value="(Trans)glycosidases"/>
    <property type="match status" value="1"/>
</dbReference>
<keyword evidence="4" id="KW-1185">Reference proteome</keyword>
<dbReference type="GO" id="GO:0006032">
    <property type="term" value="P:chitin catabolic process"/>
    <property type="evidence" value="ECO:0007669"/>
    <property type="project" value="TreeGrafter"/>
</dbReference>
<comment type="caution">
    <text evidence="3">The sequence shown here is derived from an EMBL/GenBank/DDBJ whole genome shotgun (WGS) entry which is preliminary data.</text>
</comment>
<accession>A0A8H3IU97</accession>
<dbReference type="SMART" id="SM00636">
    <property type="entry name" value="Glyco_18"/>
    <property type="match status" value="1"/>
</dbReference>
<protein>
    <recommendedName>
        <fullName evidence="1">chitinase</fullName>
        <ecNumber evidence="1">3.2.1.14</ecNumber>
    </recommendedName>
</protein>
<dbReference type="PROSITE" id="PS51910">
    <property type="entry name" value="GH18_2"/>
    <property type="match status" value="1"/>
</dbReference>
<dbReference type="InterPro" id="IPR001223">
    <property type="entry name" value="Glyco_hydro18_cat"/>
</dbReference>